<dbReference type="Pfam" id="PF04750">
    <property type="entry name" value="Far-17a_AIG1"/>
    <property type="match status" value="1"/>
</dbReference>
<reference evidence="6 7" key="1">
    <citation type="submission" date="2016-10" db="EMBL/GenBank/DDBJ databases">
        <authorList>
            <person name="de Groot N.N."/>
        </authorList>
    </citation>
    <scope>NUCLEOTIDE SEQUENCE [LARGE SCALE GENOMIC DNA]</scope>
    <source>
        <strain evidence="6 7">DSM 17925</strain>
    </source>
</reference>
<evidence type="ECO:0000256" key="5">
    <source>
        <dbReference type="SAM" id="Phobius"/>
    </source>
</evidence>
<evidence type="ECO:0000256" key="3">
    <source>
        <dbReference type="ARBA" id="ARBA00022989"/>
    </source>
</evidence>
<dbReference type="PANTHER" id="PTHR10989:SF16">
    <property type="entry name" value="AT02829P-RELATED"/>
    <property type="match status" value="1"/>
</dbReference>
<dbReference type="Proteomes" id="UP000199167">
    <property type="component" value="Unassembled WGS sequence"/>
</dbReference>
<evidence type="ECO:0000256" key="1">
    <source>
        <dbReference type="ARBA" id="ARBA00004127"/>
    </source>
</evidence>
<dbReference type="GO" id="GO:0016020">
    <property type="term" value="C:membrane"/>
    <property type="evidence" value="ECO:0007669"/>
    <property type="project" value="InterPro"/>
</dbReference>
<proteinExistence type="predicted"/>
<comment type="subcellular location">
    <subcellularLocation>
        <location evidence="1">Endomembrane system</location>
        <topology evidence="1">Multi-pass membrane protein</topology>
    </subcellularLocation>
</comment>
<gene>
    <name evidence="6" type="ORF">SAMN04488515_2877</name>
</gene>
<feature type="transmembrane region" description="Helical" evidence="5">
    <location>
        <begin position="12"/>
        <end position="31"/>
    </location>
</feature>
<organism evidence="6 7">
    <name type="scientific">Cognatiyoonia koreensis</name>
    <dbReference type="NCBI Taxonomy" id="364200"/>
    <lineage>
        <taxon>Bacteria</taxon>
        <taxon>Pseudomonadati</taxon>
        <taxon>Pseudomonadota</taxon>
        <taxon>Alphaproteobacteria</taxon>
        <taxon>Rhodobacterales</taxon>
        <taxon>Paracoccaceae</taxon>
        <taxon>Cognatiyoonia</taxon>
    </lineage>
</organism>
<dbReference type="PANTHER" id="PTHR10989">
    <property type="entry name" value="ANDROGEN-INDUCED PROTEIN 1-RELATED"/>
    <property type="match status" value="1"/>
</dbReference>
<dbReference type="AlphaFoldDB" id="A0A1I0RMP8"/>
<keyword evidence="2 5" id="KW-0812">Transmembrane</keyword>
<dbReference type="GO" id="GO:0012505">
    <property type="term" value="C:endomembrane system"/>
    <property type="evidence" value="ECO:0007669"/>
    <property type="project" value="UniProtKB-SubCell"/>
</dbReference>
<keyword evidence="7" id="KW-1185">Reference proteome</keyword>
<evidence type="ECO:0000313" key="7">
    <source>
        <dbReference type="Proteomes" id="UP000199167"/>
    </source>
</evidence>
<keyword evidence="4 5" id="KW-0472">Membrane</keyword>
<feature type="transmembrane region" description="Helical" evidence="5">
    <location>
        <begin position="133"/>
        <end position="150"/>
    </location>
</feature>
<dbReference type="RefSeq" id="WP_089996171.1">
    <property type="nucleotide sequence ID" value="NZ_FOIZ01000002.1"/>
</dbReference>
<keyword evidence="3 5" id="KW-1133">Transmembrane helix</keyword>
<feature type="transmembrane region" description="Helical" evidence="5">
    <location>
        <begin position="69"/>
        <end position="89"/>
    </location>
</feature>
<feature type="transmembrane region" description="Helical" evidence="5">
    <location>
        <begin position="37"/>
        <end position="57"/>
    </location>
</feature>
<dbReference type="InterPro" id="IPR006838">
    <property type="entry name" value="ADTRP_AIG1"/>
</dbReference>
<feature type="transmembrane region" description="Helical" evidence="5">
    <location>
        <begin position="184"/>
        <end position="208"/>
    </location>
</feature>
<evidence type="ECO:0000256" key="2">
    <source>
        <dbReference type="ARBA" id="ARBA00022692"/>
    </source>
</evidence>
<evidence type="ECO:0000256" key="4">
    <source>
        <dbReference type="ARBA" id="ARBA00023136"/>
    </source>
</evidence>
<evidence type="ECO:0000313" key="6">
    <source>
        <dbReference type="EMBL" id="SEW41756.1"/>
    </source>
</evidence>
<dbReference type="OrthoDB" id="7853064at2"/>
<sequence>MSTYPVRLYRWIVFLLAAGYCLRMIVMGDYGEFAGPFRYLTVWALFLSFFCASRMMAREEGRTTRRFDGMVSMTAVINAMVVFLYWRLFFADPASVTSDGQIGPLYLELYLHLAGPLLQWIDALFIHRSFRRPFAALGWLFGVISIYVVWGELVLQRMNDTPRGTVTTGLPYPFLNNLTFDDRVVFYASNFGVAIVFLLGFAALAWLIRRFLPQPTAPVIRTDSPETAT</sequence>
<accession>A0A1I0RMP8</accession>
<name>A0A1I0RMP8_9RHOB</name>
<protein>
    <submittedName>
        <fullName evidence="6">FAR-17a/AIG1-like protein</fullName>
    </submittedName>
</protein>
<dbReference type="EMBL" id="FOIZ01000002">
    <property type="protein sequence ID" value="SEW41756.1"/>
    <property type="molecule type" value="Genomic_DNA"/>
</dbReference>